<proteinExistence type="predicted"/>
<dbReference type="Proteomes" id="UP001221558">
    <property type="component" value="Chromosome"/>
</dbReference>
<name>A0ABY7WL32_9SPHI</name>
<evidence type="ECO:0000313" key="4">
    <source>
        <dbReference type="EMBL" id="WDF70307.1"/>
    </source>
</evidence>
<evidence type="ECO:0000313" key="5">
    <source>
        <dbReference type="Proteomes" id="UP001221558"/>
    </source>
</evidence>
<keyword evidence="5" id="KW-1185">Reference proteome</keyword>
<keyword evidence="1" id="KW-1133">Transmembrane helix</keyword>
<evidence type="ECO:0000259" key="2">
    <source>
        <dbReference type="Pfam" id="PF04773"/>
    </source>
</evidence>
<accession>A0ABY7WL32</accession>
<keyword evidence="1" id="KW-0472">Membrane</keyword>
<dbReference type="Pfam" id="PF04773">
    <property type="entry name" value="FecR"/>
    <property type="match status" value="1"/>
</dbReference>
<dbReference type="RefSeq" id="WP_274269016.1">
    <property type="nucleotide sequence ID" value="NZ_CP117880.1"/>
</dbReference>
<feature type="domain" description="Protein FecR C-terminal" evidence="3">
    <location>
        <begin position="258"/>
        <end position="323"/>
    </location>
</feature>
<dbReference type="Pfam" id="PF16344">
    <property type="entry name" value="FecR_C"/>
    <property type="match status" value="1"/>
</dbReference>
<keyword evidence="1" id="KW-0812">Transmembrane</keyword>
<sequence length="331" mass="37133">MANIPENIKFLMLKWRAGSLTEAERSLLDAWYEQELPEELYWYGETEEMLKGRMLHAVETAVNEDFSAEPHKGRYRKLVWSVTAAAAALLLFFFAYPYLGLNEGRVDAVLAEHKVGQEVTKVILPDQSIVWLKGNSTLTYPKTFAGKTREVELIGEALFEISKDKSKPFIIRSGDYTTQVLGTSFNLKVDRQTGELNLDVLTGKVEVAKKSKGMVVAKKYVVTANSSLHTLTDVAAKSVEIRPVTTVGELTKGTEYDMNFVSQPVEDIMKRFEEKFNVTFEGYTGEYRSCNVTADLTDQSLETSLKLLSLSINATYKIKDQTIRLTGGGCF</sequence>
<organism evidence="4 5">
    <name type="scientific">Sphingobacterium oryzagri</name>
    <dbReference type="NCBI Taxonomy" id="3025669"/>
    <lineage>
        <taxon>Bacteria</taxon>
        <taxon>Pseudomonadati</taxon>
        <taxon>Bacteroidota</taxon>
        <taxon>Sphingobacteriia</taxon>
        <taxon>Sphingobacteriales</taxon>
        <taxon>Sphingobacteriaceae</taxon>
        <taxon>Sphingobacterium</taxon>
    </lineage>
</organism>
<dbReference type="PANTHER" id="PTHR30273:SF2">
    <property type="entry name" value="PROTEIN FECR"/>
    <property type="match status" value="1"/>
</dbReference>
<gene>
    <name evidence="4" type="ORF">PQ465_07985</name>
</gene>
<feature type="transmembrane region" description="Helical" evidence="1">
    <location>
        <begin position="78"/>
        <end position="99"/>
    </location>
</feature>
<protein>
    <submittedName>
        <fullName evidence="4">FecR family protein</fullName>
    </submittedName>
</protein>
<dbReference type="Gene3D" id="3.55.50.30">
    <property type="match status" value="1"/>
</dbReference>
<dbReference type="Gene3D" id="2.60.120.1440">
    <property type="match status" value="1"/>
</dbReference>
<evidence type="ECO:0000256" key="1">
    <source>
        <dbReference type="SAM" id="Phobius"/>
    </source>
</evidence>
<dbReference type="PIRSF" id="PIRSF018266">
    <property type="entry name" value="FecR"/>
    <property type="match status" value="1"/>
</dbReference>
<dbReference type="PANTHER" id="PTHR30273">
    <property type="entry name" value="PERIPLASMIC SIGNAL SENSOR AND SIGMA FACTOR ACTIVATOR FECR-RELATED"/>
    <property type="match status" value="1"/>
</dbReference>
<reference evidence="4 5" key="1">
    <citation type="submission" date="2023-02" db="EMBL/GenBank/DDBJ databases">
        <title>Genome sequence of Sphingobacterium sp. KACC 22765.</title>
        <authorList>
            <person name="Kim S."/>
            <person name="Heo J."/>
            <person name="Kwon S.-W."/>
        </authorList>
    </citation>
    <scope>NUCLEOTIDE SEQUENCE [LARGE SCALE GENOMIC DNA]</scope>
    <source>
        <strain evidence="4 5">KACC 22765</strain>
    </source>
</reference>
<evidence type="ECO:0000259" key="3">
    <source>
        <dbReference type="Pfam" id="PF16344"/>
    </source>
</evidence>
<dbReference type="InterPro" id="IPR006860">
    <property type="entry name" value="FecR"/>
</dbReference>
<dbReference type="InterPro" id="IPR032508">
    <property type="entry name" value="FecR_C"/>
</dbReference>
<dbReference type="EMBL" id="CP117880">
    <property type="protein sequence ID" value="WDF70307.1"/>
    <property type="molecule type" value="Genomic_DNA"/>
</dbReference>
<dbReference type="InterPro" id="IPR012373">
    <property type="entry name" value="Ferrdict_sens_TM"/>
</dbReference>
<feature type="domain" description="FecR protein" evidence="2">
    <location>
        <begin position="118"/>
        <end position="206"/>
    </location>
</feature>